<reference evidence="2" key="1">
    <citation type="journal article" date="2023" name="G3 (Bethesda)">
        <title>A reference genome for the long-term kleptoplast-retaining sea slug Elysia crispata morphotype clarki.</title>
        <authorList>
            <person name="Eastman K.E."/>
            <person name="Pendleton A.L."/>
            <person name="Shaikh M.A."/>
            <person name="Suttiyut T."/>
            <person name="Ogas R."/>
            <person name="Tomko P."/>
            <person name="Gavelis G."/>
            <person name="Widhalm J.R."/>
            <person name="Wisecaver J.H."/>
        </authorList>
    </citation>
    <scope>NUCLEOTIDE SEQUENCE</scope>
    <source>
        <strain evidence="2">ECLA1</strain>
    </source>
</reference>
<gene>
    <name evidence="2" type="ORF">RRG08_014096</name>
</gene>
<evidence type="ECO:0000313" key="3">
    <source>
        <dbReference type="Proteomes" id="UP001283361"/>
    </source>
</evidence>
<accession>A0AAE1EDA8</accession>
<name>A0AAE1EDA8_9GAST</name>
<dbReference type="EMBL" id="JAWDGP010000162">
    <property type="protein sequence ID" value="KAK3803326.1"/>
    <property type="molecule type" value="Genomic_DNA"/>
</dbReference>
<feature type="transmembrane region" description="Helical" evidence="1">
    <location>
        <begin position="87"/>
        <end position="109"/>
    </location>
</feature>
<keyword evidence="1" id="KW-0472">Membrane</keyword>
<dbReference type="AlphaFoldDB" id="A0AAE1EDA8"/>
<dbReference type="Proteomes" id="UP001283361">
    <property type="component" value="Unassembled WGS sequence"/>
</dbReference>
<sequence length="136" mass="15110">MEYSLESPQCQAWRDERTRRDSGLISSTVCVVMGTIVLRCCGLSNIALSVVVGTVCVTFVSLIEPFKSHIYVNMPQKAHKWNGKLNTVINFLACQLVALCVAFPFRSIFSVEKVGTKTRHYIETGVGLLLTLFCFG</sequence>
<keyword evidence="1" id="KW-1133">Transmembrane helix</keyword>
<comment type="caution">
    <text evidence="2">The sequence shown here is derived from an EMBL/GenBank/DDBJ whole genome shotgun (WGS) entry which is preliminary data.</text>
</comment>
<feature type="transmembrane region" description="Helical" evidence="1">
    <location>
        <begin position="46"/>
        <end position="66"/>
    </location>
</feature>
<evidence type="ECO:0000256" key="1">
    <source>
        <dbReference type="SAM" id="Phobius"/>
    </source>
</evidence>
<proteinExistence type="predicted"/>
<evidence type="ECO:0000313" key="2">
    <source>
        <dbReference type="EMBL" id="KAK3803326.1"/>
    </source>
</evidence>
<protein>
    <submittedName>
        <fullName evidence="2">Uncharacterized protein</fullName>
    </submittedName>
</protein>
<keyword evidence="1" id="KW-0812">Transmembrane</keyword>
<keyword evidence="3" id="KW-1185">Reference proteome</keyword>
<organism evidence="2 3">
    <name type="scientific">Elysia crispata</name>
    <name type="common">lettuce slug</name>
    <dbReference type="NCBI Taxonomy" id="231223"/>
    <lineage>
        <taxon>Eukaryota</taxon>
        <taxon>Metazoa</taxon>
        <taxon>Spiralia</taxon>
        <taxon>Lophotrochozoa</taxon>
        <taxon>Mollusca</taxon>
        <taxon>Gastropoda</taxon>
        <taxon>Heterobranchia</taxon>
        <taxon>Euthyneura</taxon>
        <taxon>Panpulmonata</taxon>
        <taxon>Sacoglossa</taxon>
        <taxon>Placobranchoidea</taxon>
        <taxon>Plakobranchidae</taxon>
        <taxon>Elysia</taxon>
    </lineage>
</organism>